<proteinExistence type="predicted"/>
<feature type="domain" description="Lipoxygenase" evidence="4">
    <location>
        <begin position="1"/>
        <end position="284"/>
    </location>
</feature>
<evidence type="ECO:0000259" key="4">
    <source>
        <dbReference type="PROSITE" id="PS51393"/>
    </source>
</evidence>
<name>A0A0G4GXA0_VITBC</name>
<dbReference type="OrthoDB" id="407298at2759"/>
<keyword evidence="1" id="KW-0479">Metal-binding</keyword>
<dbReference type="EMBL" id="CDMY01000851">
    <property type="protein sequence ID" value="CEM35411.1"/>
    <property type="molecule type" value="Genomic_DNA"/>
</dbReference>
<dbReference type="GO" id="GO:0034440">
    <property type="term" value="P:lipid oxidation"/>
    <property type="evidence" value="ECO:0007669"/>
    <property type="project" value="InterPro"/>
</dbReference>
<dbReference type="Gene3D" id="1.20.245.10">
    <property type="entry name" value="Lipoxygenase-1, Domain 5"/>
    <property type="match status" value="1"/>
</dbReference>
<reference evidence="5 6" key="1">
    <citation type="submission" date="2014-11" db="EMBL/GenBank/DDBJ databases">
        <authorList>
            <person name="Zhu J."/>
            <person name="Qi W."/>
            <person name="Song R."/>
        </authorList>
    </citation>
    <scope>NUCLEOTIDE SEQUENCE [LARGE SCALE GENOMIC DNA]</scope>
</reference>
<accession>A0A0G4GXA0</accession>
<evidence type="ECO:0000256" key="1">
    <source>
        <dbReference type="ARBA" id="ARBA00022723"/>
    </source>
</evidence>
<organism evidence="5 6">
    <name type="scientific">Vitrella brassicaformis (strain CCMP3155)</name>
    <dbReference type="NCBI Taxonomy" id="1169540"/>
    <lineage>
        <taxon>Eukaryota</taxon>
        <taxon>Sar</taxon>
        <taxon>Alveolata</taxon>
        <taxon>Colpodellida</taxon>
        <taxon>Vitrellaceae</taxon>
        <taxon>Vitrella</taxon>
    </lineage>
</organism>
<dbReference type="InterPro" id="IPR013819">
    <property type="entry name" value="LipOase_C"/>
</dbReference>
<dbReference type="SUPFAM" id="SSF48484">
    <property type="entry name" value="Lipoxigenase"/>
    <property type="match status" value="1"/>
</dbReference>
<keyword evidence="2" id="KW-0223">Dioxygenase</keyword>
<dbReference type="VEuPathDB" id="CryptoDB:Vbra_437"/>
<evidence type="ECO:0000256" key="2">
    <source>
        <dbReference type="ARBA" id="ARBA00022964"/>
    </source>
</evidence>
<dbReference type="InParanoid" id="A0A0G4GXA0"/>
<keyword evidence="6" id="KW-1185">Reference proteome</keyword>
<gene>
    <name evidence="5" type="ORF">Vbra_437</name>
</gene>
<keyword evidence="3" id="KW-0560">Oxidoreductase</keyword>
<dbReference type="InterPro" id="IPR000907">
    <property type="entry name" value="LipOase"/>
</dbReference>
<dbReference type="OMA" id="YDFPRIN"/>
<dbReference type="InterPro" id="IPR036226">
    <property type="entry name" value="LipOase_C_sf"/>
</dbReference>
<dbReference type="PANTHER" id="PTHR11771">
    <property type="entry name" value="LIPOXYGENASE"/>
    <property type="match status" value="1"/>
</dbReference>
<protein>
    <recommendedName>
        <fullName evidence="4">Lipoxygenase domain-containing protein</fullName>
    </recommendedName>
</protein>
<dbReference type="AlphaFoldDB" id="A0A0G4GXA0"/>
<dbReference type="Proteomes" id="UP000041254">
    <property type="component" value="Unassembled WGS sequence"/>
</dbReference>
<dbReference type="STRING" id="1169540.A0A0G4GXA0"/>
<dbReference type="PROSITE" id="PS51393">
    <property type="entry name" value="LIPOXYGENASE_3"/>
    <property type="match status" value="1"/>
</dbReference>
<dbReference type="GO" id="GO:0016702">
    <property type="term" value="F:oxidoreductase activity, acting on single donors with incorporation of molecular oxygen, incorporation of two atoms of oxygen"/>
    <property type="evidence" value="ECO:0007669"/>
    <property type="project" value="InterPro"/>
</dbReference>
<evidence type="ECO:0000313" key="6">
    <source>
        <dbReference type="Proteomes" id="UP000041254"/>
    </source>
</evidence>
<sequence>MSQLFFNDFQAISLALFAPGGGIDMVFGPGSVGSHKWVVDAWTRLEEEGSFWEADLYVRMAQRGTAKIPGFKRQDDLISFYDAIRTFVKNYLSAYYFSDGDVVADWELQSWGVATCGVIPGFPGTFRSLDEVVRVVTSCIYRTAALHHTMNADDTWHMYALPHKPMTLHHPMPSQPGESVDLQPYYISQTVDDDLTKEDILAEHLLVGSAYVRPLHRPCSLMYSYESIDLGEYAAPSVREFARAMEAIQAKIHAREGSLPGDKYGQDGKFNLLDPANLPFYCFI</sequence>
<dbReference type="Pfam" id="PF00305">
    <property type="entry name" value="Lipoxygenase"/>
    <property type="match status" value="1"/>
</dbReference>
<evidence type="ECO:0000313" key="5">
    <source>
        <dbReference type="EMBL" id="CEM35411.1"/>
    </source>
</evidence>
<dbReference type="GO" id="GO:0046872">
    <property type="term" value="F:metal ion binding"/>
    <property type="evidence" value="ECO:0007669"/>
    <property type="project" value="UniProtKB-KW"/>
</dbReference>
<evidence type="ECO:0000256" key="3">
    <source>
        <dbReference type="ARBA" id="ARBA00023002"/>
    </source>
</evidence>